<evidence type="ECO:0000313" key="2">
    <source>
        <dbReference type="Proteomes" id="UP000326924"/>
    </source>
</evidence>
<protein>
    <submittedName>
        <fullName evidence="1">Uncharacterized protein</fullName>
    </submittedName>
</protein>
<gene>
    <name evidence="1" type="ORF">FN846DRAFT_911262</name>
</gene>
<comment type="caution">
    <text evidence="1">The sequence shown here is derived from an EMBL/GenBank/DDBJ whole genome shotgun (WGS) entry which is preliminary data.</text>
</comment>
<sequence length="122" mass="13031">MSPKLSLKRIFDEAGIDRHMAIVLGPARAGASPVDWALGGPVAAPEGYKVQPLEPAAGGAGSACPPPPPRLRSSVNKHFNQLLTEKYTAKFLMACFDTASRTAKLPGSGNYLRIPLLRRTFC</sequence>
<reference evidence="1 2" key="1">
    <citation type="submission" date="2019-09" db="EMBL/GenBank/DDBJ databases">
        <title>Draft genome of the ectomycorrhizal ascomycete Sphaerosporella brunnea.</title>
        <authorList>
            <consortium name="DOE Joint Genome Institute"/>
            <person name="Benucci G.M."/>
            <person name="Marozzi G."/>
            <person name="Antonielli L."/>
            <person name="Sanchez S."/>
            <person name="Marco P."/>
            <person name="Wang X."/>
            <person name="Falini L.B."/>
            <person name="Barry K."/>
            <person name="Haridas S."/>
            <person name="Lipzen A."/>
            <person name="Labutti K."/>
            <person name="Grigoriev I.V."/>
            <person name="Murat C."/>
            <person name="Martin F."/>
            <person name="Albertini E."/>
            <person name="Donnini D."/>
            <person name="Bonito G."/>
        </authorList>
    </citation>
    <scope>NUCLEOTIDE SEQUENCE [LARGE SCALE GENOMIC DNA]</scope>
    <source>
        <strain evidence="1 2">Sb_GMNB300</strain>
    </source>
</reference>
<accession>A0A5J5EMD6</accession>
<keyword evidence="2" id="KW-1185">Reference proteome</keyword>
<dbReference type="InParanoid" id="A0A5J5EMD6"/>
<evidence type="ECO:0000313" key="1">
    <source>
        <dbReference type="EMBL" id="KAA8895878.1"/>
    </source>
</evidence>
<dbReference type="Proteomes" id="UP000326924">
    <property type="component" value="Unassembled WGS sequence"/>
</dbReference>
<organism evidence="1 2">
    <name type="scientific">Sphaerosporella brunnea</name>
    <dbReference type="NCBI Taxonomy" id="1250544"/>
    <lineage>
        <taxon>Eukaryota</taxon>
        <taxon>Fungi</taxon>
        <taxon>Dikarya</taxon>
        <taxon>Ascomycota</taxon>
        <taxon>Pezizomycotina</taxon>
        <taxon>Pezizomycetes</taxon>
        <taxon>Pezizales</taxon>
        <taxon>Pyronemataceae</taxon>
        <taxon>Sphaerosporella</taxon>
    </lineage>
</organism>
<name>A0A5J5EMD6_9PEZI</name>
<dbReference type="EMBL" id="VXIS01000238">
    <property type="protein sequence ID" value="KAA8895878.1"/>
    <property type="molecule type" value="Genomic_DNA"/>
</dbReference>
<dbReference type="AlphaFoldDB" id="A0A5J5EMD6"/>
<proteinExistence type="predicted"/>